<keyword evidence="1" id="KW-1133">Transmembrane helix</keyword>
<name>F0ZFP8_DICPU</name>
<organism evidence="2 3">
    <name type="scientific">Dictyostelium purpureum</name>
    <name type="common">Slime mold</name>
    <dbReference type="NCBI Taxonomy" id="5786"/>
    <lineage>
        <taxon>Eukaryota</taxon>
        <taxon>Amoebozoa</taxon>
        <taxon>Evosea</taxon>
        <taxon>Eumycetozoa</taxon>
        <taxon>Dictyostelia</taxon>
        <taxon>Dictyosteliales</taxon>
        <taxon>Dictyosteliaceae</taxon>
        <taxon>Dictyostelium</taxon>
    </lineage>
</organism>
<keyword evidence="1" id="KW-0472">Membrane</keyword>
<evidence type="ECO:0000313" key="3">
    <source>
        <dbReference type="Proteomes" id="UP000001064"/>
    </source>
</evidence>
<accession>F0ZFP8</accession>
<evidence type="ECO:0000256" key="1">
    <source>
        <dbReference type="SAM" id="Phobius"/>
    </source>
</evidence>
<dbReference type="RefSeq" id="XP_003286242.1">
    <property type="nucleotide sequence ID" value="XM_003286194.1"/>
</dbReference>
<proteinExistence type="predicted"/>
<dbReference type="GeneID" id="10503678"/>
<dbReference type="Proteomes" id="UP000001064">
    <property type="component" value="Unassembled WGS sequence"/>
</dbReference>
<sequence>MVCKIDQCIPEVRKLVWNELYRISMKKTFNKNDKPSHIHNPFFTNQNCTLNFTPYFNQLVNTDNINYHSIELLFKAFSNSIKKNNNLLNQTSLNNNNNNNNSQQNEMSVPSNIFFTSTLWGFSYPAALQQLALICFWLPVIKKLSKQQKKKLWQTCLMFPLFQKQQQPFENPGYFKTPDYQTIISKWFECPIENLNSITIFFSAIGYLVELNIFKNEY</sequence>
<protein>
    <submittedName>
        <fullName evidence="2">Uncharacterized protein</fullName>
    </submittedName>
</protein>
<dbReference type="AlphaFoldDB" id="F0ZFP8"/>
<keyword evidence="3" id="KW-1185">Reference proteome</keyword>
<dbReference type="EMBL" id="GL871005">
    <property type="protein sequence ID" value="EGC37191.1"/>
    <property type="molecule type" value="Genomic_DNA"/>
</dbReference>
<dbReference type="InParanoid" id="F0ZFP8"/>
<dbReference type="KEGG" id="dpp:DICPUDRAFT_91675"/>
<dbReference type="OrthoDB" id="21246at2759"/>
<dbReference type="eggNOG" id="ENOG502RHDE">
    <property type="taxonomic scope" value="Eukaryota"/>
</dbReference>
<evidence type="ECO:0000313" key="2">
    <source>
        <dbReference type="EMBL" id="EGC37191.1"/>
    </source>
</evidence>
<feature type="non-terminal residue" evidence="2">
    <location>
        <position position="218"/>
    </location>
</feature>
<reference evidence="3" key="1">
    <citation type="journal article" date="2011" name="Genome Biol.">
        <title>Comparative genomics of the social amoebae Dictyostelium discoideum and Dictyostelium purpureum.</title>
        <authorList>
            <consortium name="US DOE Joint Genome Institute (JGI-PGF)"/>
            <person name="Sucgang R."/>
            <person name="Kuo A."/>
            <person name="Tian X."/>
            <person name="Salerno W."/>
            <person name="Parikh A."/>
            <person name="Feasley C.L."/>
            <person name="Dalin E."/>
            <person name="Tu H."/>
            <person name="Huang E."/>
            <person name="Barry K."/>
            <person name="Lindquist E."/>
            <person name="Shapiro H."/>
            <person name="Bruce D."/>
            <person name="Schmutz J."/>
            <person name="Salamov A."/>
            <person name="Fey P."/>
            <person name="Gaudet P."/>
            <person name="Anjard C."/>
            <person name="Babu M.M."/>
            <person name="Basu S."/>
            <person name="Bushmanova Y."/>
            <person name="van der Wel H."/>
            <person name="Katoh-Kurasawa M."/>
            <person name="Dinh C."/>
            <person name="Coutinho P.M."/>
            <person name="Saito T."/>
            <person name="Elias M."/>
            <person name="Schaap P."/>
            <person name="Kay R.R."/>
            <person name="Henrissat B."/>
            <person name="Eichinger L."/>
            <person name="Rivero F."/>
            <person name="Putnam N.H."/>
            <person name="West C.M."/>
            <person name="Loomis W.F."/>
            <person name="Chisholm R.L."/>
            <person name="Shaulsky G."/>
            <person name="Strassmann J.E."/>
            <person name="Queller D.C."/>
            <person name="Kuspa A."/>
            <person name="Grigoriev I.V."/>
        </authorList>
    </citation>
    <scope>NUCLEOTIDE SEQUENCE [LARGE SCALE GENOMIC DNA]</scope>
    <source>
        <strain evidence="3">QSDP1</strain>
    </source>
</reference>
<gene>
    <name evidence="2" type="ORF">DICPUDRAFT_91675</name>
</gene>
<keyword evidence="1" id="KW-0812">Transmembrane</keyword>
<dbReference type="VEuPathDB" id="AmoebaDB:DICPUDRAFT_91675"/>
<feature type="transmembrane region" description="Helical" evidence="1">
    <location>
        <begin position="119"/>
        <end position="141"/>
    </location>
</feature>